<proteinExistence type="predicted"/>
<dbReference type="RefSeq" id="WP_330199680.1">
    <property type="nucleotide sequence ID" value="NZ_JAZDRP010000008.1"/>
</dbReference>
<keyword evidence="1" id="KW-0732">Signal</keyword>
<dbReference type="Pfam" id="PF11932">
    <property type="entry name" value="DUF3450"/>
    <property type="match status" value="1"/>
</dbReference>
<evidence type="ECO:0000256" key="1">
    <source>
        <dbReference type="SAM" id="SignalP"/>
    </source>
</evidence>
<evidence type="ECO:0000313" key="2">
    <source>
        <dbReference type="EMBL" id="MEE2527016.1"/>
    </source>
</evidence>
<accession>A0ABU7LSZ1</accession>
<name>A0ABU7LSZ1_9PROT</name>
<gene>
    <name evidence="2" type="ORF">V0U79_11615</name>
</gene>
<comment type="caution">
    <text evidence="2">The sequence shown here is derived from an EMBL/GenBank/DDBJ whole genome shotgun (WGS) entry which is preliminary data.</text>
</comment>
<dbReference type="InterPro" id="IPR016866">
    <property type="entry name" value="UCP028069"/>
</dbReference>
<organism evidence="2 3">
    <name type="scientific">Hyphobacterium lacteum</name>
    <dbReference type="NCBI Taxonomy" id="3116575"/>
    <lineage>
        <taxon>Bacteria</taxon>
        <taxon>Pseudomonadati</taxon>
        <taxon>Pseudomonadota</taxon>
        <taxon>Alphaproteobacteria</taxon>
        <taxon>Maricaulales</taxon>
        <taxon>Maricaulaceae</taxon>
        <taxon>Hyphobacterium</taxon>
    </lineage>
</organism>
<dbReference type="PIRSF" id="PIRSF028069">
    <property type="entry name" value="UCP028069"/>
    <property type="match status" value="1"/>
</dbReference>
<feature type="signal peptide" evidence="1">
    <location>
        <begin position="1"/>
        <end position="27"/>
    </location>
</feature>
<feature type="chain" id="PRO_5046945460" evidence="1">
    <location>
        <begin position="28"/>
        <end position="256"/>
    </location>
</feature>
<reference evidence="2 3" key="1">
    <citation type="submission" date="2024-01" db="EMBL/GenBank/DDBJ databases">
        <title>Hyphobacterium bacterium isolated from marine sediment.</title>
        <authorList>
            <person name="Zhao S."/>
        </authorList>
    </citation>
    <scope>NUCLEOTIDE SEQUENCE [LARGE SCALE GENOMIC DNA]</scope>
    <source>
        <strain evidence="3">HN65</strain>
    </source>
</reference>
<dbReference type="Proteomes" id="UP001354971">
    <property type="component" value="Unassembled WGS sequence"/>
</dbReference>
<sequence length="256" mass="28954">MANLNKWLRTSVAAAVLSVGVAGVADAQIQTALNTGAQSTQDGASTQRQIDQLDDDATNAELEYRALLQQIESQRLYVAQQEVFVQSQQNEIDSLQLQIDSVGNIQRDLIPMLREMVDNLREFIELDLPFQQEDRLAEIEELYELIDDPEVSAAEKYRVILNRYEIEASYGRGMRVFSEETIENEQPVTYDYLQIGRVALIRENPDESLSMLYRGADDWVSLPGSYTSEVQRAFRIAREVTTPEVFTVPLPGSADQ</sequence>
<evidence type="ECO:0000313" key="3">
    <source>
        <dbReference type="Proteomes" id="UP001354971"/>
    </source>
</evidence>
<dbReference type="EMBL" id="JAZDRP010000008">
    <property type="protein sequence ID" value="MEE2527016.1"/>
    <property type="molecule type" value="Genomic_DNA"/>
</dbReference>
<keyword evidence="3" id="KW-1185">Reference proteome</keyword>
<protein>
    <submittedName>
        <fullName evidence="2">DUF3450 domain-containing protein</fullName>
    </submittedName>
</protein>